<dbReference type="RefSeq" id="WP_202205011.1">
    <property type="nucleotide sequence ID" value="NZ_BNEE01000003.1"/>
</dbReference>
<dbReference type="PROSITE" id="PS51257">
    <property type="entry name" value="PROKAR_LIPOPROTEIN"/>
    <property type="match status" value="1"/>
</dbReference>
<dbReference type="EMBL" id="BNEE01000003">
    <property type="protein sequence ID" value="GHI82976.1"/>
    <property type="molecule type" value="Genomic_DNA"/>
</dbReference>
<keyword evidence="1" id="KW-0732">Signal</keyword>
<comment type="caution">
    <text evidence="2">The sequence shown here is derived from an EMBL/GenBank/DDBJ whole genome shotgun (WGS) entry which is preliminary data.</text>
</comment>
<evidence type="ECO:0008006" key="4">
    <source>
        <dbReference type="Google" id="ProtNLM"/>
    </source>
</evidence>
<keyword evidence="3" id="KW-1185">Reference proteome</keyword>
<proteinExistence type="predicted"/>
<accession>A0A919GUP5</accession>
<evidence type="ECO:0000313" key="2">
    <source>
        <dbReference type="EMBL" id="GHI82976.1"/>
    </source>
</evidence>
<evidence type="ECO:0000256" key="1">
    <source>
        <dbReference type="SAM" id="SignalP"/>
    </source>
</evidence>
<dbReference type="AlphaFoldDB" id="A0A919GUP5"/>
<gene>
    <name evidence="2" type="ORF">Sxan_03400</name>
</gene>
<evidence type="ECO:0000313" key="3">
    <source>
        <dbReference type="Proteomes" id="UP000600026"/>
    </source>
</evidence>
<dbReference type="Proteomes" id="UP000600026">
    <property type="component" value="Unassembled WGS sequence"/>
</dbReference>
<feature type="signal peptide" evidence="1">
    <location>
        <begin position="1"/>
        <end position="28"/>
    </location>
</feature>
<name>A0A919GUP5_9ACTN</name>
<organism evidence="2 3">
    <name type="scientific">Streptomyces xanthophaeus</name>
    <dbReference type="NCBI Taxonomy" id="67385"/>
    <lineage>
        <taxon>Bacteria</taxon>
        <taxon>Bacillati</taxon>
        <taxon>Actinomycetota</taxon>
        <taxon>Actinomycetes</taxon>
        <taxon>Kitasatosporales</taxon>
        <taxon>Streptomycetaceae</taxon>
        <taxon>Streptomyces</taxon>
    </lineage>
</organism>
<feature type="chain" id="PRO_5037461455" description="Lipoprotein" evidence="1">
    <location>
        <begin position="29"/>
        <end position="178"/>
    </location>
</feature>
<sequence length="178" mass="18896">MKRTSSYAIRIASAAVTVLLALSTTACSDSGGRSGAPKARSGGPVWAAGQGATEAAGFMRVQTPTSATEVKGAVQHGFQDTTYLLSFAAPTSDAETFIADLRPEEALRANTPRDSKTYPTVTPWSHLGLSEPETQQKVRTASVCPPCIKDERRSTVQSVTIFVQDVGDGRARVYLKAF</sequence>
<protein>
    <recommendedName>
        <fullName evidence="4">Lipoprotein</fullName>
    </recommendedName>
</protein>
<reference evidence="2" key="1">
    <citation type="submission" date="2020-09" db="EMBL/GenBank/DDBJ databases">
        <title>Whole genome shotgun sequence of Streptomyces xanthophaeus NBRC 12829.</title>
        <authorList>
            <person name="Komaki H."/>
            <person name="Tamura T."/>
        </authorList>
    </citation>
    <scope>NUCLEOTIDE SEQUENCE</scope>
    <source>
        <strain evidence="2">NBRC 12829</strain>
    </source>
</reference>